<evidence type="ECO:0000256" key="5">
    <source>
        <dbReference type="ARBA" id="ARBA00022989"/>
    </source>
</evidence>
<evidence type="ECO:0000256" key="7">
    <source>
        <dbReference type="SAM" id="Phobius"/>
    </source>
</evidence>
<sequence length="134" mass="14079">MGFLRPHAERIYALLRIMAGLMFMQHGLQKLFGLFGGVPAGAPPFIVYGAGTIEFLGGVLVALGLFAGPAAFISSGTMAFAFFMGHVVPNGGNMIPIANQGELAALYCFVFLYIAAHGSGIWSVDAARRGTPRA</sequence>
<reference evidence="9" key="1">
    <citation type="submission" date="2018-09" db="EMBL/GenBank/DDBJ databases">
        <authorList>
            <person name="Livingstone P.G."/>
            <person name="Whitworth D.E."/>
        </authorList>
    </citation>
    <scope>NUCLEOTIDE SEQUENCE [LARGE SCALE GENOMIC DNA]</scope>
    <source>
        <strain evidence="9">AB050A</strain>
    </source>
</reference>
<comment type="similarity">
    <text evidence="2">Belongs to the DoxX family.</text>
</comment>
<feature type="transmembrane region" description="Helical" evidence="7">
    <location>
        <begin position="12"/>
        <end position="28"/>
    </location>
</feature>
<dbReference type="Proteomes" id="UP000267003">
    <property type="component" value="Unassembled WGS sequence"/>
</dbReference>
<keyword evidence="5 7" id="KW-1133">Transmembrane helix</keyword>
<evidence type="ECO:0000256" key="4">
    <source>
        <dbReference type="ARBA" id="ARBA00022692"/>
    </source>
</evidence>
<keyword evidence="3" id="KW-1003">Cell membrane</keyword>
<dbReference type="InterPro" id="IPR051907">
    <property type="entry name" value="DoxX-like_oxidoreductase"/>
</dbReference>
<evidence type="ECO:0000313" key="8">
    <source>
        <dbReference type="EMBL" id="RKH74174.1"/>
    </source>
</evidence>
<evidence type="ECO:0000256" key="3">
    <source>
        <dbReference type="ARBA" id="ARBA00022475"/>
    </source>
</evidence>
<dbReference type="PANTHER" id="PTHR33452:SF4">
    <property type="entry name" value="BLL4328 PROTEIN"/>
    <property type="match status" value="1"/>
</dbReference>
<proteinExistence type="inferred from homology"/>
<dbReference type="EMBL" id="RAWK01000009">
    <property type="protein sequence ID" value="RKH74174.1"/>
    <property type="molecule type" value="Genomic_DNA"/>
</dbReference>
<dbReference type="AlphaFoldDB" id="A0A3A8RFC7"/>
<protein>
    <submittedName>
        <fullName evidence="8">DoxX family protein</fullName>
    </submittedName>
</protein>
<dbReference type="InterPro" id="IPR032808">
    <property type="entry name" value="DoxX"/>
</dbReference>
<keyword evidence="6 7" id="KW-0472">Membrane</keyword>
<gene>
    <name evidence="8" type="ORF">D7W81_02465</name>
</gene>
<dbReference type="OrthoDB" id="9808524at2"/>
<evidence type="ECO:0000256" key="2">
    <source>
        <dbReference type="ARBA" id="ARBA00006679"/>
    </source>
</evidence>
<name>A0A3A8RFC7_9BACT</name>
<keyword evidence="4 7" id="KW-0812">Transmembrane</keyword>
<feature type="transmembrane region" description="Helical" evidence="7">
    <location>
        <begin position="104"/>
        <end position="124"/>
    </location>
</feature>
<evidence type="ECO:0000313" key="9">
    <source>
        <dbReference type="Proteomes" id="UP000267003"/>
    </source>
</evidence>
<comment type="caution">
    <text evidence="8">The sequence shown here is derived from an EMBL/GenBank/DDBJ whole genome shotgun (WGS) entry which is preliminary data.</text>
</comment>
<feature type="transmembrane region" description="Helical" evidence="7">
    <location>
        <begin position="60"/>
        <end position="84"/>
    </location>
</feature>
<evidence type="ECO:0000256" key="6">
    <source>
        <dbReference type="ARBA" id="ARBA00023136"/>
    </source>
</evidence>
<organism evidence="8 9">
    <name type="scientific">Corallococcus aberystwythensis</name>
    <dbReference type="NCBI Taxonomy" id="2316722"/>
    <lineage>
        <taxon>Bacteria</taxon>
        <taxon>Pseudomonadati</taxon>
        <taxon>Myxococcota</taxon>
        <taxon>Myxococcia</taxon>
        <taxon>Myxococcales</taxon>
        <taxon>Cystobacterineae</taxon>
        <taxon>Myxococcaceae</taxon>
        <taxon>Corallococcus</taxon>
    </lineage>
</organism>
<keyword evidence="9" id="KW-1185">Reference proteome</keyword>
<accession>A0A3A8RFC7</accession>
<comment type="subcellular location">
    <subcellularLocation>
        <location evidence="1">Cell membrane</location>
        <topology evidence="1">Multi-pass membrane protein</topology>
    </subcellularLocation>
</comment>
<dbReference type="RefSeq" id="WP_120553688.1">
    <property type="nucleotide sequence ID" value="NZ_RAWK01000009.1"/>
</dbReference>
<dbReference type="Pfam" id="PF07681">
    <property type="entry name" value="DoxX"/>
    <property type="match status" value="1"/>
</dbReference>
<dbReference type="PANTHER" id="PTHR33452">
    <property type="entry name" value="OXIDOREDUCTASE CATD-RELATED"/>
    <property type="match status" value="1"/>
</dbReference>
<evidence type="ECO:0000256" key="1">
    <source>
        <dbReference type="ARBA" id="ARBA00004651"/>
    </source>
</evidence>
<dbReference type="GO" id="GO:0005886">
    <property type="term" value="C:plasma membrane"/>
    <property type="evidence" value="ECO:0007669"/>
    <property type="project" value="UniProtKB-SubCell"/>
</dbReference>